<gene>
    <name evidence="2" type="ORF">GJV82_05660</name>
</gene>
<keyword evidence="1" id="KW-0472">Membrane</keyword>
<feature type="transmembrane region" description="Helical" evidence="1">
    <location>
        <begin position="389"/>
        <end position="406"/>
    </location>
</feature>
<feature type="transmembrane region" description="Helical" evidence="1">
    <location>
        <begin position="37"/>
        <end position="58"/>
    </location>
</feature>
<feature type="transmembrane region" description="Helical" evidence="1">
    <location>
        <begin position="96"/>
        <end position="116"/>
    </location>
</feature>
<evidence type="ECO:0000313" key="2">
    <source>
        <dbReference type="EMBL" id="MTG88435.1"/>
    </source>
</evidence>
<feature type="transmembrane region" description="Helical" evidence="1">
    <location>
        <begin position="240"/>
        <end position="261"/>
    </location>
</feature>
<sequence>MSWWSVLDELGWALAFLFGPGLAVGAALGLRRAWLLAAAPAVSVATLGGGAIALELVGVPWGRLGAVAVTVVVVLCVLGLRRLFGSRWPSDSATPPSGIWTLVGLAVSVPLAALPIKRGMVDPGMPAQTWDTPFHVNAVRWILENGDGSTLHLGAVSTNPQIERFYPAGWHDVVALVVGDSIPAAINVTAIVVAAVVWPLGLACLAGAIVPASRLAPVVAMCVGGAFVAFPARMQSVGTLWPNALAFAMLPVALALTVRLTGMRRAALPGADAGSRPVVLLALVAVLGGIGVCHPNGVLAYVVLSAPLWGAAWWRAARDYRTASVAVRSVVVAIPVAVLVVGSVLAFSPLVRSVSAYEREHLQGRGSAVVSVLTDAQQAGMIYGNSDRAWWLLVLVAAGVLTALLLRRGRWLLVSLALVTGMYTLTVAPMPALQWIVGPWYSDPLRIGALGVVAMAPLAALGVVGVGETARRAVGARGGGGARRAAVMADVVTAGVLVVAVVGSGWLRADGRQWMYDLYYADPEGRWGLVTEDELAMIERLGDELPEDAVVLGSPFTGAPFVYGMTGREVVFPHITGTWGPDERLIATDLDRRWDADEVCAAMERVGVTHLYVDSRPYWPENENQVLYEALLDEPDELPLGLELVDEGGSARVYAITSCE</sequence>
<evidence type="ECO:0000313" key="3">
    <source>
        <dbReference type="Proteomes" id="UP000440668"/>
    </source>
</evidence>
<feature type="transmembrane region" description="Helical" evidence="1">
    <location>
        <begin position="445"/>
        <end position="466"/>
    </location>
</feature>
<dbReference type="AlphaFoldDB" id="A0A6N7ZG41"/>
<dbReference type="Pfam" id="PF20176">
    <property type="entry name" value="DUF6541"/>
    <property type="match status" value="1"/>
</dbReference>
<feature type="transmembrane region" description="Helical" evidence="1">
    <location>
        <begin position="12"/>
        <end position="30"/>
    </location>
</feature>
<comment type="caution">
    <text evidence="2">The sequence shown here is derived from an EMBL/GenBank/DDBJ whole genome shotgun (WGS) entry which is preliminary data.</text>
</comment>
<name>A0A6N7ZG41_9MICO</name>
<dbReference type="Proteomes" id="UP000440668">
    <property type="component" value="Unassembled WGS sequence"/>
</dbReference>
<keyword evidence="1" id="KW-0812">Transmembrane</keyword>
<proteinExistence type="predicted"/>
<keyword evidence="1" id="KW-1133">Transmembrane helix</keyword>
<accession>A0A6N7ZG41</accession>
<feature type="transmembrane region" description="Helical" evidence="1">
    <location>
        <begin position="184"/>
        <end position="208"/>
    </location>
</feature>
<reference evidence="2 3" key="1">
    <citation type="submission" date="2019-11" db="EMBL/GenBank/DDBJ databases">
        <title>Cellulosimicrobium composti sp. nov. isolated from a compost.</title>
        <authorList>
            <person name="Yang Y."/>
        </authorList>
    </citation>
    <scope>NUCLEOTIDE SEQUENCE [LARGE SCALE GENOMIC DNA]</scope>
    <source>
        <strain evidence="2 3">BIT-GX5</strain>
    </source>
</reference>
<feature type="transmembrane region" description="Helical" evidence="1">
    <location>
        <begin position="298"/>
        <end position="317"/>
    </location>
</feature>
<feature type="transmembrane region" description="Helical" evidence="1">
    <location>
        <begin position="215"/>
        <end position="234"/>
    </location>
</feature>
<evidence type="ECO:0000256" key="1">
    <source>
        <dbReference type="SAM" id="Phobius"/>
    </source>
</evidence>
<feature type="transmembrane region" description="Helical" evidence="1">
    <location>
        <begin position="413"/>
        <end position="433"/>
    </location>
</feature>
<organism evidence="2 3">
    <name type="scientific">Cellulosimicrobium composti</name>
    <dbReference type="NCBI Taxonomy" id="2672572"/>
    <lineage>
        <taxon>Bacteria</taxon>
        <taxon>Bacillati</taxon>
        <taxon>Actinomycetota</taxon>
        <taxon>Actinomycetes</taxon>
        <taxon>Micrococcales</taxon>
        <taxon>Promicromonosporaceae</taxon>
        <taxon>Cellulosimicrobium</taxon>
    </lineage>
</organism>
<dbReference type="InterPro" id="IPR046671">
    <property type="entry name" value="DUF6541"/>
</dbReference>
<feature type="transmembrane region" description="Helical" evidence="1">
    <location>
        <begin position="64"/>
        <end position="84"/>
    </location>
</feature>
<protein>
    <submittedName>
        <fullName evidence="2">Uncharacterized protein</fullName>
    </submittedName>
</protein>
<feature type="transmembrane region" description="Helical" evidence="1">
    <location>
        <begin position="273"/>
        <end position="292"/>
    </location>
</feature>
<dbReference type="EMBL" id="WMKA01000008">
    <property type="protein sequence ID" value="MTG88435.1"/>
    <property type="molecule type" value="Genomic_DNA"/>
</dbReference>
<feature type="transmembrane region" description="Helical" evidence="1">
    <location>
        <begin position="487"/>
        <end position="507"/>
    </location>
</feature>
<dbReference type="RefSeq" id="WP_155098542.1">
    <property type="nucleotide sequence ID" value="NZ_WMKA01000008.1"/>
</dbReference>
<feature type="transmembrane region" description="Helical" evidence="1">
    <location>
        <begin position="329"/>
        <end position="351"/>
    </location>
</feature>